<organism evidence="2 3">
    <name type="scientific">Talaromyces rugulosus</name>
    <name type="common">Penicillium rugulosum</name>
    <dbReference type="NCBI Taxonomy" id="121627"/>
    <lineage>
        <taxon>Eukaryota</taxon>
        <taxon>Fungi</taxon>
        <taxon>Dikarya</taxon>
        <taxon>Ascomycota</taxon>
        <taxon>Pezizomycotina</taxon>
        <taxon>Eurotiomycetes</taxon>
        <taxon>Eurotiomycetidae</taxon>
        <taxon>Eurotiales</taxon>
        <taxon>Trichocomaceae</taxon>
        <taxon>Talaromyces</taxon>
        <taxon>Talaromyces sect. Islandici</taxon>
    </lineage>
</organism>
<evidence type="ECO:0000313" key="2">
    <source>
        <dbReference type="EMBL" id="QKX53082.1"/>
    </source>
</evidence>
<evidence type="ECO:0000256" key="1">
    <source>
        <dbReference type="SAM" id="MobiDB-lite"/>
    </source>
</evidence>
<dbReference type="NCBIfam" id="NF047352">
    <property type="entry name" value="P_loop_sacsin"/>
    <property type="match status" value="1"/>
</dbReference>
<name>A0A7H8QHN4_TALRU</name>
<evidence type="ECO:0008006" key="4">
    <source>
        <dbReference type="Google" id="ProtNLM"/>
    </source>
</evidence>
<dbReference type="GeneID" id="55987670"/>
<dbReference type="InterPro" id="IPR036890">
    <property type="entry name" value="HATPase_C_sf"/>
</dbReference>
<feature type="compositionally biased region" description="Polar residues" evidence="1">
    <location>
        <begin position="1299"/>
        <end position="1316"/>
    </location>
</feature>
<dbReference type="OrthoDB" id="1262810at2759"/>
<dbReference type="Proteomes" id="UP000509510">
    <property type="component" value="Chromosome I"/>
</dbReference>
<dbReference type="InterPro" id="IPR052957">
    <property type="entry name" value="Auxin_embryo_med"/>
</dbReference>
<dbReference type="PANTHER" id="PTHR32387">
    <property type="entry name" value="WU:FJ29H11"/>
    <property type="match status" value="1"/>
</dbReference>
<feature type="compositionally biased region" description="Basic and acidic residues" evidence="1">
    <location>
        <begin position="1333"/>
        <end position="1352"/>
    </location>
</feature>
<accession>A0A7H8QHN4</accession>
<dbReference type="KEGG" id="trg:TRUGW13939_00153"/>
<evidence type="ECO:0000313" key="3">
    <source>
        <dbReference type="Proteomes" id="UP000509510"/>
    </source>
</evidence>
<reference evidence="3" key="1">
    <citation type="submission" date="2020-06" db="EMBL/GenBank/DDBJ databases">
        <title>A chromosome-scale genome assembly of Talaromyces rugulosus W13939.</title>
        <authorList>
            <person name="Wang B."/>
            <person name="Guo L."/>
            <person name="Ye K."/>
            <person name="Wang L."/>
        </authorList>
    </citation>
    <scope>NUCLEOTIDE SEQUENCE [LARGE SCALE GENOMIC DNA]</scope>
    <source>
        <strain evidence="3">W13939</strain>
    </source>
</reference>
<feature type="compositionally biased region" description="Acidic residues" evidence="1">
    <location>
        <begin position="1321"/>
        <end position="1332"/>
    </location>
</feature>
<protein>
    <recommendedName>
        <fullName evidence="4">Protein NO VEIN C-terminal domain-containing protein</fullName>
    </recommendedName>
</protein>
<dbReference type="RefSeq" id="XP_035339261.1">
    <property type="nucleotide sequence ID" value="XM_035483368.1"/>
</dbReference>
<dbReference type="EMBL" id="CP055898">
    <property type="protein sequence ID" value="QKX53082.1"/>
    <property type="molecule type" value="Genomic_DNA"/>
</dbReference>
<dbReference type="PANTHER" id="PTHR32387:SF0">
    <property type="entry name" value="PROTEIN NO VEIN"/>
    <property type="match status" value="1"/>
</dbReference>
<dbReference type="SUPFAM" id="SSF55874">
    <property type="entry name" value="ATPase domain of HSP90 chaperone/DNA topoisomerase II/histidine kinase"/>
    <property type="match status" value="1"/>
</dbReference>
<sequence length="1645" mass="188037">MTPEARRQVEEAMLIKDELIGSSVITLAKNLYKSSARFVFELLQNADDNSYTRAKTSSTDPYVSFHVYNRRIVVESNEDGFAYQNLVAICNVGKSSKTGAQGYIGEKGIGFKSVFMVAWKAVIQSGDLSFCFQHRKGDSGMGMISPIWEDVEDVVPSHMTRITLFLHGSILDDDMETTLRQFQEIESTFLLFMKNLKKIYVTMYDENDEQHSCAIYSINHQSGTLVDLKSEILKNGETEVHSKHYHLTKGIAHGLPMSDNRKYTDDDISRGAYKTAEIVLAYPLDDRSIPIIQPQHFLIHTDFDTDASRQDILKSSARNIRLLDGIAETFIKATLQFCKHSTLRYQWMRYLPQESDYPWDDFWGKLLEKINLSLQETPVLWTRSHNSLHRIQAIRRLRHDMLDEEGNPLFPDSTPERYLAAEYSITDLKRLKSYGLTSMQVKAFLEKVRLDLDMDSDSYVKASSTDEGWHSRLAKFLISAGKDYPFTVQTLGIVPLVEGIWTRSRNISIYYSHAKGYPIPTDLGLNLVDPQAEKNPQRKQLFDSLGVENSKISDIRNLILDKYRYTSITVQDLATSRNHLNFLYLTMHLDMAPRNDMVYFSDDKPYGAWDLFQAVGCDTISQRVDPGFDVSFIHDEYMENPPSQPEGEHRSWRTWLRDFLHVRNFIPLFTNNGLSTPDYHLSGECLYVAKHRPEKFIGFLLENWKESDSEELHKTPGPATDLLQLEVLCEDGTRYPLSETYLPIDEHKHAKKFLDDTDFFPWLRIEDSLNNEANLSKLRVLATRFGFGYPKSDVEFYLRILLYVYLSDIDATDVNRETRIYELYSRIEARYRESVDRDSCRRQVKHAFLSSLIYVPAIGSQAACWAEPEKCLWDAPVHMRTKFSLQPRYENVQNNSYVKYLFCKIIEIPDANVDDLIEELRNIQDIETPDFDHISNIYGEIHTMAANMDNSECDRLRKEFETKKLIYVSADESTTCGWYSVSECLWSTTTGIKGMTTISEQYEEMFDFFVEYLGVPTLTLEMVVDKLAHQGAEETSVKDIKDTIWRLNALLQKEDKHPSSDRILKRTVFPVRYPGEGVGLCSSETDFAIADREHLSGLFSGESKTLDFEVNDIIRLGPFLRWTNLESRYLSCCVKELSALCSGDSQKLVAHDRDIAPKAHGLLRIAVHFGSPRVRSGEQPFYDELQKIEVHETDGISSQLHLSQDGKVIKVDLSSSELHLQDHKDGLKIYVLRDEEIQYQCFLDRMPKALLEWIMTNPKTGICERFNDKAINVISTVIQAQNKFISMAMTRAGIMSVETPDNSVNDEQNETPTPLSRPTEEGDNSTESEGDSDWDRDTLVQDIRHPSSHDDLVGVSNEESETYTTTARSESSSSRALNPLTITPQRGIASSHIPSPLSVAQSGQVDLEYLRILSSVVTAARRALFPSRGIFDMEALARSLPTVLPENNGEYFGLRSSEKIERDKKIGAAGELYVFEVLSRLTPALPGFSRSNWESNIRKYVTIHHDYTTLDSWSGIETADITYYDSESILTNFLVDKGYLNGSEWSGKRPRYFLEVKSTIGPCENAFFMSGSQYELMQANSNGPSRSGQQNSIYIIFRVFNVGKDSAQMKVYVDPEAMRERNELRFTAKAWSIVPGSSQIREPIN</sequence>
<feature type="region of interest" description="Disordered" evidence="1">
    <location>
        <begin position="1298"/>
        <end position="1379"/>
    </location>
</feature>
<dbReference type="Gene3D" id="3.30.565.10">
    <property type="entry name" value="Histidine kinase-like ATPase, C-terminal domain"/>
    <property type="match status" value="1"/>
</dbReference>
<gene>
    <name evidence="2" type="ORF">TRUGW13939_00153</name>
</gene>
<keyword evidence="3" id="KW-1185">Reference proteome</keyword>
<feature type="compositionally biased region" description="Low complexity" evidence="1">
    <location>
        <begin position="1362"/>
        <end position="1376"/>
    </location>
</feature>
<proteinExistence type="predicted"/>